<proteinExistence type="inferred from homology"/>
<dbReference type="Pfam" id="PF01980">
    <property type="entry name" value="TrmO_N"/>
    <property type="match status" value="1"/>
</dbReference>
<evidence type="ECO:0000256" key="2">
    <source>
        <dbReference type="ARBA" id="ARBA00033753"/>
    </source>
</evidence>
<sequence length="171" mass="19239">MITRAVETEAKGWAMALEIKPIGEVVAGRTEVTDDYWGGVESVIQLDESEFPLDSVQGLEEFSHLVVVWHFDQASPGDVEYHARSPRGNTQWPATGTFAHRNHRRPNQLAQSFPRLLKVDGLRLLVTDLDAVVGTKIYDLSPYFEEMGPRGRTQEPAWPGEMLADYWAEKG</sequence>
<dbReference type="InterPro" id="IPR036414">
    <property type="entry name" value="YaeB_N_sf"/>
</dbReference>
<geneLocation type="plasmid" evidence="5">
    <name>pmdjk44.2</name>
</geneLocation>
<dbReference type="AlphaFoldDB" id="A0A291W5H9"/>
<protein>
    <recommendedName>
        <fullName evidence="3">TsaA-like domain-containing protein</fullName>
    </recommendedName>
</protein>
<dbReference type="Proteomes" id="UP000195880">
    <property type="component" value="Plasmid pMDJK44.2"/>
</dbReference>
<organism evidence="4 5">
    <name type="scientific">Streptomyces alboflavus</name>
    <dbReference type="NCBI Taxonomy" id="67267"/>
    <lineage>
        <taxon>Bacteria</taxon>
        <taxon>Bacillati</taxon>
        <taxon>Actinomycetota</taxon>
        <taxon>Actinomycetes</taxon>
        <taxon>Kitasatosporales</taxon>
        <taxon>Streptomycetaceae</taxon>
        <taxon>Streptomyces</taxon>
    </lineage>
</organism>
<keyword evidence="5" id="KW-1185">Reference proteome</keyword>
<dbReference type="EMBL" id="CP023977">
    <property type="protein sequence ID" value="ATM24819.1"/>
    <property type="molecule type" value="Genomic_DNA"/>
</dbReference>
<evidence type="ECO:0000313" key="5">
    <source>
        <dbReference type="Proteomes" id="UP000195880"/>
    </source>
</evidence>
<evidence type="ECO:0000256" key="1">
    <source>
        <dbReference type="ARBA" id="ARBA00022691"/>
    </source>
</evidence>
<dbReference type="PROSITE" id="PS51668">
    <property type="entry name" value="TSAA_2"/>
    <property type="match status" value="1"/>
</dbReference>
<gene>
    <name evidence="4" type="ORF">SMD44_p20036</name>
</gene>
<keyword evidence="4" id="KW-0614">Plasmid</keyword>
<dbReference type="InterPro" id="IPR036413">
    <property type="entry name" value="YaeB-like_sf"/>
</dbReference>
<dbReference type="KEGG" id="salf:SMD44_p20036"/>
<evidence type="ECO:0000259" key="3">
    <source>
        <dbReference type="PROSITE" id="PS51668"/>
    </source>
</evidence>
<dbReference type="PANTHER" id="PTHR12818">
    <property type="entry name" value="TRNA (ADENINE(37)-N6)-METHYLTRANSFERASE"/>
    <property type="match status" value="1"/>
</dbReference>
<dbReference type="SUPFAM" id="SSF118196">
    <property type="entry name" value="YaeB-like"/>
    <property type="match status" value="1"/>
</dbReference>
<accession>A0A291W5H9</accession>
<dbReference type="Gene3D" id="2.40.30.70">
    <property type="entry name" value="YaeB-like"/>
    <property type="match status" value="1"/>
</dbReference>
<comment type="similarity">
    <text evidence="2">Belongs to the tRNA methyltransferase O family.</text>
</comment>
<dbReference type="PANTHER" id="PTHR12818:SF0">
    <property type="entry name" value="TRNA (ADENINE(37)-N6)-METHYLTRANSFERASE"/>
    <property type="match status" value="1"/>
</dbReference>
<evidence type="ECO:0000313" key="4">
    <source>
        <dbReference type="EMBL" id="ATM24819.1"/>
    </source>
</evidence>
<keyword evidence="1" id="KW-0949">S-adenosyl-L-methionine</keyword>
<reference evidence="4 5" key="1">
    <citation type="submission" date="2017-10" db="EMBL/GenBank/DDBJ databases">
        <title>Streptomyces alboflavus Genome sequencing and assembly.</title>
        <authorList>
            <person name="Wang Y."/>
            <person name="Du B."/>
            <person name="Ding Y."/>
            <person name="Liu H."/>
            <person name="Hou Q."/>
            <person name="Liu K."/>
            <person name="Wang C."/>
            <person name="Yao L."/>
        </authorList>
    </citation>
    <scope>NUCLEOTIDE SEQUENCE [LARGE SCALE GENOMIC DNA]</scope>
    <source>
        <strain evidence="4 5">MDJK44</strain>
        <plasmid evidence="5">Plasmid pmdjk44.2</plasmid>
    </source>
</reference>
<dbReference type="InterPro" id="IPR040372">
    <property type="entry name" value="YaeB-like"/>
</dbReference>
<name>A0A291W5H9_9ACTN</name>
<dbReference type="InterPro" id="IPR023370">
    <property type="entry name" value="TrmO-like_N"/>
</dbReference>
<feature type="domain" description="TsaA-like" evidence="3">
    <location>
        <begin position="19"/>
        <end position="152"/>
    </location>
</feature>